<protein>
    <submittedName>
        <fullName evidence="1">Putative ABC transport system substrate-binding protein</fullName>
    </submittedName>
</protein>
<sequence length="330" mass="35862">MGVQTNRGHQPTRREFLLLSGAALAMARPAFADRQKPKIGYLSWFPESMKDDLDRFREGMEKVGYTEPDYELEAYFTGGNPQSTRDIARKLIEEPVDVIVAVATPAVHIVKAATQTIPIVMFSANALATGLVPSLSYPGGNLTGVSLLLTDTAGKRLEFLRQIEPGLHTAAFLGSTKDPNTVNFVKQTQMAADELGVKLAVKLVDGPQAIGQPIFEAMKADGSQAIIAQPIFVGYQDEIVAMAMKDRLPVISDWAAFAKAGALFTYGARQAAGMRRTAYYVDRILKGTKPADLPVEQPTEFELIINLKTAKALGLNVPQSLLVRADDIIE</sequence>
<evidence type="ECO:0000313" key="1">
    <source>
        <dbReference type="EMBL" id="SHH65930.1"/>
    </source>
</evidence>
<accession>A0A1M5USP8</accession>
<dbReference type="InterPro" id="IPR007487">
    <property type="entry name" value="ABC_transpt-TYRBP-like"/>
</dbReference>
<proteinExistence type="predicted"/>
<organism evidence="1 2">
    <name type="scientific">Bradyrhizobium erythrophlei</name>
    <dbReference type="NCBI Taxonomy" id="1437360"/>
    <lineage>
        <taxon>Bacteria</taxon>
        <taxon>Pseudomonadati</taxon>
        <taxon>Pseudomonadota</taxon>
        <taxon>Alphaproteobacteria</taxon>
        <taxon>Hyphomicrobiales</taxon>
        <taxon>Nitrobacteraceae</taxon>
        <taxon>Bradyrhizobium</taxon>
    </lineage>
</organism>
<reference evidence="1 2" key="1">
    <citation type="submission" date="2016-11" db="EMBL/GenBank/DDBJ databases">
        <authorList>
            <person name="Jaros S."/>
            <person name="Januszkiewicz K."/>
            <person name="Wedrychowicz H."/>
        </authorList>
    </citation>
    <scope>NUCLEOTIDE SEQUENCE [LARGE SCALE GENOMIC DNA]</scope>
    <source>
        <strain evidence="1 2">GAS138</strain>
    </source>
</reference>
<dbReference type="SUPFAM" id="SSF53822">
    <property type="entry name" value="Periplasmic binding protein-like I"/>
    <property type="match status" value="1"/>
</dbReference>
<dbReference type="PANTHER" id="PTHR35271:SF1">
    <property type="entry name" value="ABC TRANSPORTER, SUBSTRATE-BINDING LIPOPROTEIN"/>
    <property type="match status" value="1"/>
</dbReference>
<name>A0A1M5USP8_9BRAD</name>
<dbReference type="InterPro" id="IPR028082">
    <property type="entry name" value="Peripla_BP_I"/>
</dbReference>
<gene>
    <name evidence="1" type="ORF">SAMN05443248_5576</name>
</gene>
<dbReference type="Gene3D" id="3.40.50.2300">
    <property type="match status" value="2"/>
</dbReference>
<dbReference type="Proteomes" id="UP000189796">
    <property type="component" value="Chromosome I"/>
</dbReference>
<dbReference type="EMBL" id="LT670817">
    <property type="protein sequence ID" value="SHH65930.1"/>
    <property type="molecule type" value="Genomic_DNA"/>
</dbReference>
<dbReference type="Pfam" id="PF04392">
    <property type="entry name" value="ABC_sub_bind"/>
    <property type="match status" value="1"/>
</dbReference>
<evidence type="ECO:0000313" key="2">
    <source>
        <dbReference type="Proteomes" id="UP000189796"/>
    </source>
</evidence>
<dbReference type="CDD" id="cd06325">
    <property type="entry name" value="PBP1_ABC_unchar_transporter"/>
    <property type="match status" value="1"/>
</dbReference>
<dbReference type="PANTHER" id="PTHR35271">
    <property type="entry name" value="ABC TRANSPORTER, SUBSTRATE-BINDING LIPOPROTEIN-RELATED"/>
    <property type="match status" value="1"/>
</dbReference>
<dbReference type="AlphaFoldDB" id="A0A1M5USP8"/>